<keyword evidence="3" id="KW-1185">Reference proteome</keyword>
<proteinExistence type="predicted"/>
<accession>A0A067Q429</accession>
<feature type="compositionally biased region" description="Basic residues" evidence="1">
    <location>
        <begin position="158"/>
        <end position="167"/>
    </location>
</feature>
<evidence type="ECO:0000313" key="2">
    <source>
        <dbReference type="EMBL" id="KDQ58252.1"/>
    </source>
</evidence>
<dbReference type="HOGENOM" id="CLU_1594768_0_0_1"/>
<evidence type="ECO:0000313" key="3">
    <source>
        <dbReference type="Proteomes" id="UP000027265"/>
    </source>
</evidence>
<dbReference type="Proteomes" id="UP000027265">
    <property type="component" value="Unassembled WGS sequence"/>
</dbReference>
<gene>
    <name evidence="2" type="ORF">JAAARDRAFT_193674</name>
</gene>
<dbReference type="EMBL" id="KL197718">
    <property type="protein sequence ID" value="KDQ58252.1"/>
    <property type="molecule type" value="Genomic_DNA"/>
</dbReference>
<evidence type="ECO:0000256" key="1">
    <source>
        <dbReference type="SAM" id="MobiDB-lite"/>
    </source>
</evidence>
<protein>
    <submittedName>
        <fullName evidence="2">Uncharacterized protein</fullName>
    </submittedName>
</protein>
<feature type="region of interest" description="Disordered" evidence="1">
    <location>
        <begin position="143"/>
        <end position="167"/>
    </location>
</feature>
<dbReference type="OrthoDB" id="3054978at2759"/>
<organism evidence="2 3">
    <name type="scientific">Jaapia argillacea MUCL 33604</name>
    <dbReference type="NCBI Taxonomy" id="933084"/>
    <lineage>
        <taxon>Eukaryota</taxon>
        <taxon>Fungi</taxon>
        <taxon>Dikarya</taxon>
        <taxon>Basidiomycota</taxon>
        <taxon>Agaricomycotina</taxon>
        <taxon>Agaricomycetes</taxon>
        <taxon>Agaricomycetidae</taxon>
        <taxon>Jaapiales</taxon>
        <taxon>Jaapiaceae</taxon>
        <taxon>Jaapia</taxon>
    </lineage>
</organism>
<sequence>MTTSLHCRQRHHLSTPPTYNEHRAEVLLRKPWVVKFIQLVQQLGSLRLPLLFGTELTPCSVQLDKHYNVKLVKLIKLLHPPNPTIPTTPLAVGMKMWMTAKQKAAREKGDIVDMAAMHQCSECGVCGTLITDPCGTCKRLAAKESAGQDPQNPAAEQRRHRIEGRLG</sequence>
<dbReference type="AlphaFoldDB" id="A0A067Q429"/>
<reference evidence="3" key="1">
    <citation type="journal article" date="2014" name="Proc. Natl. Acad. Sci. U.S.A.">
        <title>Extensive sampling of basidiomycete genomes demonstrates inadequacy of the white-rot/brown-rot paradigm for wood decay fungi.</title>
        <authorList>
            <person name="Riley R."/>
            <person name="Salamov A.A."/>
            <person name="Brown D.W."/>
            <person name="Nagy L.G."/>
            <person name="Floudas D."/>
            <person name="Held B.W."/>
            <person name="Levasseur A."/>
            <person name="Lombard V."/>
            <person name="Morin E."/>
            <person name="Otillar R."/>
            <person name="Lindquist E.A."/>
            <person name="Sun H."/>
            <person name="LaButti K.M."/>
            <person name="Schmutz J."/>
            <person name="Jabbour D."/>
            <person name="Luo H."/>
            <person name="Baker S.E."/>
            <person name="Pisabarro A.G."/>
            <person name="Walton J.D."/>
            <person name="Blanchette R.A."/>
            <person name="Henrissat B."/>
            <person name="Martin F."/>
            <person name="Cullen D."/>
            <person name="Hibbett D.S."/>
            <person name="Grigoriev I.V."/>
        </authorList>
    </citation>
    <scope>NUCLEOTIDE SEQUENCE [LARGE SCALE GENOMIC DNA]</scope>
    <source>
        <strain evidence="3">MUCL 33604</strain>
    </source>
</reference>
<name>A0A067Q429_9AGAM</name>
<dbReference type="InParanoid" id="A0A067Q429"/>